<name>A0ABY8GIN3_EDWIC</name>
<keyword evidence="2" id="KW-0489">Methyltransferase</keyword>
<dbReference type="GO" id="GO:0008168">
    <property type="term" value="F:methyltransferase activity"/>
    <property type="evidence" value="ECO:0007669"/>
    <property type="project" value="UniProtKB-KW"/>
</dbReference>
<organism evidence="2 3">
    <name type="scientific">Edwardsiella ictaluri</name>
    <dbReference type="NCBI Taxonomy" id="67780"/>
    <lineage>
        <taxon>Bacteria</taxon>
        <taxon>Pseudomonadati</taxon>
        <taxon>Pseudomonadota</taxon>
        <taxon>Gammaproteobacteria</taxon>
        <taxon>Enterobacterales</taxon>
        <taxon>Hafniaceae</taxon>
        <taxon>Edwardsiella</taxon>
    </lineage>
</organism>
<proteinExistence type="predicted"/>
<dbReference type="InterPro" id="IPR029063">
    <property type="entry name" value="SAM-dependent_MTases_sf"/>
</dbReference>
<reference evidence="2 3" key="1">
    <citation type="submission" date="2022-02" db="EMBL/GenBank/DDBJ databases">
        <title>Phenotypic, genotypic and serological characterization of Edwardsiella ictaluri from catfish and ornamental fish species.</title>
        <authorList>
            <person name="Rose D."/>
            <person name="Tekedar H.C."/>
            <person name="Waldbieser G.C."/>
            <person name="Aarattuthodi S."/>
            <person name="Griffin M.J."/>
        </authorList>
    </citation>
    <scope>NUCLEOTIDE SEQUENCE [LARGE SCALE GENOMIC DNA]</scope>
    <source>
        <strain evidence="2 3">13 TAL-140 K3</strain>
    </source>
</reference>
<dbReference type="GO" id="GO:0032259">
    <property type="term" value="P:methylation"/>
    <property type="evidence" value="ECO:0007669"/>
    <property type="project" value="UniProtKB-KW"/>
</dbReference>
<dbReference type="InterPro" id="IPR041698">
    <property type="entry name" value="Methyltransf_25"/>
</dbReference>
<sequence length="191" mass="21781">MLLTESLKTTADFITQFIRSPRTVGAITPSTSYLCRQMVRSVDWTYSRRVAEFGAGTGVLTRHIQRQMRVDARLDIFETNPHFCQTLRNIADRRATVHCASAEATTQKYDTIFSGLPLLAFPQTLRQTILAQAARALTLDGVFIQFQYSPLLEDSLSAHFLWQRTLVWRNLPPRLCLPMPGALTHRVAMRR</sequence>
<protein>
    <submittedName>
        <fullName evidence="2">Methyltransferase domain-containing protein</fullName>
    </submittedName>
</protein>
<accession>A0ABY8GIN3</accession>
<dbReference type="SUPFAM" id="SSF53335">
    <property type="entry name" value="S-adenosyl-L-methionine-dependent methyltransferases"/>
    <property type="match status" value="1"/>
</dbReference>
<evidence type="ECO:0000259" key="1">
    <source>
        <dbReference type="Pfam" id="PF13649"/>
    </source>
</evidence>
<feature type="domain" description="Methyltransferase" evidence="1">
    <location>
        <begin position="50"/>
        <end position="141"/>
    </location>
</feature>
<evidence type="ECO:0000313" key="2">
    <source>
        <dbReference type="EMBL" id="WFN97172.1"/>
    </source>
</evidence>
<evidence type="ECO:0000313" key="3">
    <source>
        <dbReference type="Proteomes" id="UP001222680"/>
    </source>
</evidence>
<dbReference type="Pfam" id="PF13649">
    <property type="entry name" value="Methyltransf_25"/>
    <property type="match status" value="1"/>
</dbReference>
<gene>
    <name evidence="2" type="ORF">MAY91_03475</name>
</gene>
<dbReference type="EMBL" id="CP092014">
    <property type="protein sequence ID" value="WFN97172.1"/>
    <property type="molecule type" value="Genomic_DNA"/>
</dbReference>
<keyword evidence="3" id="KW-1185">Reference proteome</keyword>
<keyword evidence="2" id="KW-0808">Transferase</keyword>
<dbReference type="CDD" id="cd02440">
    <property type="entry name" value="AdoMet_MTases"/>
    <property type="match status" value="1"/>
</dbReference>
<dbReference type="Gene3D" id="3.40.50.150">
    <property type="entry name" value="Vaccinia Virus protein VP39"/>
    <property type="match status" value="1"/>
</dbReference>
<dbReference type="Proteomes" id="UP001222680">
    <property type="component" value="Chromosome"/>
</dbReference>